<keyword evidence="2" id="KW-0813">Transport</keyword>
<evidence type="ECO:0000256" key="2">
    <source>
        <dbReference type="ARBA" id="ARBA00022448"/>
    </source>
</evidence>
<dbReference type="Proteomes" id="UP000192917">
    <property type="component" value="Unassembled WGS sequence"/>
</dbReference>
<keyword evidence="6" id="KW-1185">Reference proteome</keyword>
<dbReference type="PANTHER" id="PTHR33376">
    <property type="match status" value="1"/>
</dbReference>
<dbReference type="NCBIfam" id="TIGR00787">
    <property type="entry name" value="dctP"/>
    <property type="match status" value="1"/>
</dbReference>
<dbReference type="STRING" id="560819.SAMN05428998_101598"/>
<keyword evidence="5" id="KW-0675">Receptor</keyword>
<sequence length="320" mass="35507">MHRLFALAAGLTLFATAAAAEPIEVRIASHVSELAPEYAQSVLFAKKVEERLPGQFEFKIFPGGQLGKESALIDGVQLGVIEMVDVASGVLKLDSKLGLFDLPWLFDSREHVERAMAKGLEEAVRRRIESKADVKVIGIYENGFRHVIDSRNPIVEPADMAGMKVRISGGKFRQGVFESLGAVPAKVAWGETFTAMQTGVVDGAEAAIYGFYEQKMQEVQKYLSLTKHVYTPSFLMASKSFFDRLTQEQQKVFIEVGREITEQSYRDAAALEDRYLADMKGSIAVNEVDLPAFQQATRPVYQSYIEANGKDWIDLVDAAR</sequence>
<comment type="similarity">
    <text evidence="1">Belongs to the bacterial solute-binding protein 7 family.</text>
</comment>
<feature type="signal peptide" evidence="4">
    <location>
        <begin position="1"/>
        <end position="19"/>
    </location>
</feature>
<protein>
    <submittedName>
        <fullName evidence="5">Tripartite ATP-independent transporter solute receptor, DctP family</fullName>
    </submittedName>
</protein>
<feature type="chain" id="PRO_5012418677" evidence="4">
    <location>
        <begin position="20"/>
        <end position="320"/>
    </location>
</feature>
<organism evidence="5 6">
    <name type="scientific">Tistlia consotensis USBA 355</name>
    <dbReference type="NCBI Taxonomy" id="560819"/>
    <lineage>
        <taxon>Bacteria</taxon>
        <taxon>Pseudomonadati</taxon>
        <taxon>Pseudomonadota</taxon>
        <taxon>Alphaproteobacteria</taxon>
        <taxon>Rhodospirillales</taxon>
        <taxon>Rhodovibrionaceae</taxon>
        <taxon>Tistlia</taxon>
    </lineage>
</organism>
<dbReference type="NCBIfam" id="NF037995">
    <property type="entry name" value="TRAP_S1"/>
    <property type="match status" value="1"/>
</dbReference>
<dbReference type="PIRSF" id="PIRSF006470">
    <property type="entry name" value="DctB"/>
    <property type="match status" value="1"/>
</dbReference>
<keyword evidence="3 4" id="KW-0732">Signal</keyword>
<dbReference type="GO" id="GO:0055085">
    <property type="term" value="P:transmembrane transport"/>
    <property type="evidence" value="ECO:0007669"/>
    <property type="project" value="InterPro"/>
</dbReference>
<name>A0A1Y6B5Q7_9PROT</name>
<dbReference type="AlphaFoldDB" id="A0A1Y6B5Q7"/>
<dbReference type="CDD" id="cd13603">
    <property type="entry name" value="PBP2_TRAP_Siap_TeaA_like"/>
    <property type="match status" value="1"/>
</dbReference>
<dbReference type="EMBL" id="FWZX01000001">
    <property type="protein sequence ID" value="SME93689.1"/>
    <property type="molecule type" value="Genomic_DNA"/>
</dbReference>
<proteinExistence type="inferred from homology"/>
<dbReference type="Pfam" id="PF03480">
    <property type="entry name" value="DctP"/>
    <property type="match status" value="1"/>
</dbReference>
<reference evidence="5 6" key="1">
    <citation type="submission" date="2017-04" db="EMBL/GenBank/DDBJ databases">
        <authorList>
            <person name="Afonso C.L."/>
            <person name="Miller P.J."/>
            <person name="Scott M.A."/>
            <person name="Spackman E."/>
            <person name="Goraichik I."/>
            <person name="Dimitrov K.M."/>
            <person name="Suarez D.L."/>
            <person name="Swayne D.E."/>
        </authorList>
    </citation>
    <scope>NUCLEOTIDE SEQUENCE [LARGE SCALE GENOMIC DNA]</scope>
    <source>
        <strain evidence="5 6">USBA 355</strain>
    </source>
</reference>
<evidence type="ECO:0000313" key="6">
    <source>
        <dbReference type="Proteomes" id="UP000192917"/>
    </source>
</evidence>
<evidence type="ECO:0000256" key="3">
    <source>
        <dbReference type="ARBA" id="ARBA00022729"/>
    </source>
</evidence>
<dbReference type="GO" id="GO:0030288">
    <property type="term" value="C:outer membrane-bounded periplasmic space"/>
    <property type="evidence" value="ECO:0007669"/>
    <property type="project" value="InterPro"/>
</dbReference>
<evidence type="ECO:0000256" key="4">
    <source>
        <dbReference type="SAM" id="SignalP"/>
    </source>
</evidence>
<evidence type="ECO:0000313" key="5">
    <source>
        <dbReference type="EMBL" id="SME93689.1"/>
    </source>
</evidence>
<evidence type="ECO:0000256" key="1">
    <source>
        <dbReference type="ARBA" id="ARBA00009023"/>
    </source>
</evidence>
<dbReference type="InterPro" id="IPR018389">
    <property type="entry name" value="DctP_fam"/>
</dbReference>
<dbReference type="PANTHER" id="PTHR33376:SF7">
    <property type="entry name" value="C4-DICARBOXYLATE-BINDING PROTEIN DCTB"/>
    <property type="match status" value="1"/>
</dbReference>
<dbReference type="InterPro" id="IPR004682">
    <property type="entry name" value="TRAP_DctP"/>
</dbReference>
<accession>A0A1Y6B5Q7</accession>
<gene>
    <name evidence="5" type="ORF">SAMN05428998_101598</name>
</gene>
<dbReference type="Gene3D" id="3.40.190.170">
    <property type="entry name" value="Bacterial extracellular solute-binding protein, family 7"/>
    <property type="match status" value="1"/>
</dbReference>
<dbReference type="RefSeq" id="WP_085120923.1">
    <property type="nucleotide sequence ID" value="NZ_FWZX01000001.1"/>
</dbReference>
<dbReference type="InterPro" id="IPR038404">
    <property type="entry name" value="TRAP_DctP_sf"/>
</dbReference>